<organism evidence="1 2">
    <name type="scientific">Datura stramonium</name>
    <name type="common">Jimsonweed</name>
    <name type="synonym">Common thornapple</name>
    <dbReference type="NCBI Taxonomy" id="4076"/>
    <lineage>
        <taxon>Eukaryota</taxon>
        <taxon>Viridiplantae</taxon>
        <taxon>Streptophyta</taxon>
        <taxon>Embryophyta</taxon>
        <taxon>Tracheophyta</taxon>
        <taxon>Spermatophyta</taxon>
        <taxon>Magnoliopsida</taxon>
        <taxon>eudicotyledons</taxon>
        <taxon>Gunneridae</taxon>
        <taxon>Pentapetalae</taxon>
        <taxon>asterids</taxon>
        <taxon>lamiids</taxon>
        <taxon>Solanales</taxon>
        <taxon>Solanaceae</taxon>
        <taxon>Solanoideae</taxon>
        <taxon>Datureae</taxon>
        <taxon>Datura</taxon>
    </lineage>
</organism>
<protein>
    <submittedName>
        <fullName evidence="1">Uncharacterized protein</fullName>
    </submittedName>
</protein>
<comment type="caution">
    <text evidence="1">The sequence shown here is derived from an EMBL/GenBank/DDBJ whole genome shotgun (WGS) entry which is preliminary data.</text>
</comment>
<proteinExistence type="predicted"/>
<name>A0ABS8SH34_DATST</name>
<sequence>MQEIGLKIKHHEDNVTLKGSEEQTDDSLGCTRNIMLLLCLHGKEPMKHVALVIFFSASGTDSENKESSNGQNEEETIEQILRYDNSAAGIYCQLKTHHGTQIPDLTLLNDVIGIVALLGKVDDGNL</sequence>
<evidence type="ECO:0000313" key="2">
    <source>
        <dbReference type="Proteomes" id="UP000823775"/>
    </source>
</evidence>
<dbReference type="EMBL" id="JACEIK010000494">
    <property type="protein sequence ID" value="MCD7458072.1"/>
    <property type="molecule type" value="Genomic_DNA"/>
</dbReference>
<accession>A0ABS8SH34</accession>
<gene>
    <name evidence="1" type="ORF">HAX54_037093</name>
</gene>
<reference evidence="1 2" key="1">
    <citation type="journal article" date="2021" name="BMC Genomics">
        <title>Datura genome reveals duplications of psychoactive alkaloid biosynthetic genes and high mutation rate following tissue culture.</title>
        <authorList>
            <person name="Rajewski A."/>
            <person name="Carter-House D."/>
            <person name="Stajich J."/>
            <person name="Litt A."/>
        </authorList>
    </citation>
    <scope>NUCLEOTIDE SEQUENCE [LARGE SCALE GENOMIC DNA]</scope>
    <source>
        <strain evidence="1">AR-01</strain>
    </source>
</reference>
<dbReference type="PANTHER" id="PTHR33566">
    <property type="entry name" value="EN/SPM-LIKE TRANSPOSON-RELATED"/>
    <property type="match status" value="1"/>
</dbReference>
<keyword evidence="2" id="KW-1185">Reference proteome</keyword>
<dbReference type="Proteomes" id="UP000823775">
    <property type="component" value="Unassembled WGS sequence"/>
</dbReference>
<dbReference type="PANTHER" id="PTHR33566:SF6">
    <property type="entry name" value="PROTEIN DEFECTIVE IN MERISTEM SILENCING 3"/>
    <property type="match status" value="1"/>
</dbReference>
<evidence type="ECO:0000313" key="1">
    <source>
        <dbReference type="EMBL" id="MCD7458072.1"/>
    </source>
</evidence>